<evidence type="ECO:0000313" key="4">
    <source>
        <dbReference type="EMBL" id="SCY67619.1"/>
    </source>
</evidence>
<accession>A0A098GHL5</accession>
<dbReference type="PATRIC" id="fig|451.8.peg.2560"/>
<dbReference type="KEGG" id="tmc:LMI_2706"/>
<evidence type="ECO:0000313" key="6">
    <source>
        <dbReference type="Proteomes" id="UP000182998"/>
    </source>
</evidence>
<name>A0A098GHL5_LEGMI</name>
<dbReference type="InterPro" id="IPR025419">
    <property type="entry name" value="DUF4142"/>
</dbReference>
<dbReference type="Gene3D" id="1.20.1260.10">
    <property type="match status" value="1"/>
</dbReference>
<reference evidence="4 6" key="3">
    <citation type="submission" date="2016-10" db="EMBL/GenBank/DDBJ databases">
        <authorList>
            <person name="Varghese N."/>
            <person name="Submissions S."/>
        </authorList>
    </citation>
    <scope>NUCLEOTIDE SEQUENCE [LARGE SCALE GENOMIC DNA]</scope>
    <source>
        <strain evidence="4 6">ATCC 33218</strain>
    </source>
</reference>
<feature type="signal peptide" evidence="1">
    <location>
        <begin position="1"/>
        <end position="18"/>
    </location>
</feature>
<dbReference type="HOGENOM" id="CLU_1419891_0_0_6"/>
<proteinExistence type="predicted"/>
<dbReference type="Proteomes" id="UP000182998">
    <property type="component" value="Unassembled WGS sequence"/>
</dbReference>
<protein>
    <submittedName>
        <fullName evidence="4">Membrane protein</fullName>
    </submittedName>
</protein>
<dbReference type="Pfam" id="PF13628">
    <property type="entry name" value="DUF4142"/>
    <property type="match status" value="1"/>
</dbReference>
<evidence type="ECO:0000313" key="3">
    <source>
        <dbReference type="EMBL" id="CEG61959.1"/>
    </source>
</evidence>
<dbReference type="STRING" id="451.B6N58_02695"/>
<dbReference type="InterPro" id="IPR012347">
    <property type="entry name" value="Ferritin-like"/>
</dbReference>
<sequence length="190" mass="20662">MKLKLTMSLILGAVIALPSCTPVTNYNNPPPVNGALTSAQAQTDAKILGAVAALDQNEIALATLAQNKATDMSVRRYADWMYKEHNNNLQNTLALSKKIGVMPQNGPAAVKLQKNGKRELVALNHTKGMQFDQKYIAMMVKGHTEAVNLLNGLIKIASSPALVRELESTRHHVIAHLHKAQAIQKEMAHS</sequence>
<dbReference type="EMBL" id="LN614830">
    <property type="protein sequence ID" value="CEG61959.1"/>
    <property type="molecule type" value="Genomic_DNA"/>
</dbReference>
<evidence type="ECO:0000259" key="2">
    <source>
        <dbReference type="Pfam" id="PF13628"/>
    </source>
</evidence>
<keyword evidence="1" id="KW-0732">Signal</keyword>
<dbReference type="PANTHER" id="PTHR38593:SF1">
    <property type="entry name" value="BLR2558 PROTEIN"/>
    <property type="match status" value="1"/>
</dbReference>
<dbReference type="OrthoDB" id="5998717at2"/>
<dbReference type="Proteomes" id="UP000032414">
    <property type="component" value="Chromosome I"/>
</dbReference>
<evidence type="ECO:0000313" key="5">
    <source>
        <dbReference type="Proteomes" id="UP000032414"/>
    </source>
</evidence>
<gene>
    <name evidence="3" type="ORF">LMI_2706</name>
    <name evidence="4" type="ORF">SAMN02982997_02468</name>
</gene>
<dbReference type="PANTHER" id="PTHR38593">
    <property type="entry name" value="BLR2558 PROTEIN"/>
    <property type="match status" value="1"/>
</dbReference>
<feature type="chain" id="PRO_5009750813" evidence="1">
    <location>
        <begin position="19"/>
        <end position="190"/>
    </location>
</feature>
<dbReference type="RefSeq" id="WP_045100109.1">
    <property type="nucleotide sequence ID" value="NZ_CP020614.1"/>
</dbReference>
<feature type="domain" description="DUF4142" evidence="2">
    <location>
        <begin position="42"/>
        <end position="183"/>
    </location>
</feature>
<dbReference type="EMBL" id="FMVN01000013">
    <property type="protein sequence ID" value="SCY67619.1"/>
    <property type="molecule type" value="Genomic_DNA"/>
</dbReference>
<reference evidence="5" key="1">
    <citation type="submission" date="2014-09" db="EMBL/GenBank/DDBJ databases">
        <authorList>
            <person name="Gomez-Valero L."/>
        </authorList>
    </citation>
    <scope>NUCLEOTIDE SEQUENCE [LARGE SCALE GENOMIC DNA]</scope>
    <source>
        <strain evidence="5">ATCC33218</strain>
    </source>
</reference>
<evidence type="ECO:0000256" key="1">
    <source>
        <dbReference type="SAM" id="SignalP"/>
    </source>
</evidence>
<keyword evidence="6" id="KW-1185">Reference proteome</keyword>
<reference evidence="3" key="2">
    <citation type="submission" date="2014-09" db="EMBL/GenBank/DDBJ databases">
        <authorList>
            <person name="GOMEZ-VALERO Laura"/>
        </authorList>
    </citation>
    <scope>NUCLEOTIDE SEQUENCE</scope>
    <source>
        <strain evidence="3">ATCC33218</strain>
    </source>
</reference>
<organism evidence="3 5">
    <name type="scientific">Legionella micdadei</name>
    <name type="common">Tatlockia micdadei</name>
    <dbReference type="NCBI Taxonomy" id="451"/>
    <lineage>
        <taxon>Bacteria</taxon>
        <taxon>Pseudomonadati</taxon>
        <taxon>Pseudomonadota</taxon>
        <taxon>Gammaproteobacteria</taxon>
        <taxon>Legionellales</taxon>
        <taxon>Legionellaceae</taxon>
        <taxon>Legionella</taxon>
    </lineage>
</organism>
<dbReference type="AlphaFoldDB" id="A0A098GHL5"/>